<gene>
    <name evidence="4" type="ORF">L7E55_15620</name>
</gene>
<comment type="caution">
    <text evidence="4">The sequence shown here is derived from an EMBL/GenBank/DDBJ whole genome shotgun (WGS) entry which is preliminary data.</text>
</comment>
<dbReference type="SUPFAM" id="SSF56059">
    <property type="entry name" value="Glutathione synthetase ATP-binding domain-like"/>
    <property type="match status" value="1"/>
</dbReference>
<dbReference type="Proteomes" id="UP001154312">
    <property type="component" value="Unassembled WGS sequence"/>
</dbReference>
<dbReference type="GO" id="GO:0016874">
    <property type="term" value="F:ligase activity"/>
    <property type="evidence" value="ECO:0007669"/>
    <property type="project" value="UniProtKB-KW"/>
</dbReference>
<dbReference type="PANTHER" id="PTHR43334:SF1">
    <property type="entry name" value="3-HYDROXYPROPIONATE--COA LIGASE [ADP-FORMING]"/>
    <property type="match status" value="1"/>
</dbReference>
<dbReference type="InterPro" id="IPR051538">
    <property type="entry name" value="Acyl-CoA_Synth/Transferase"/>
</dbReference>
<dbReference type="AlphaFoldDB" id="A0A9X4JU30"/>
<organism evidence="4 5">
    <name type="scientific">Pelotomaculum isophthalicicum JI</name>
    <dbReference type="NCBI Taxonomy" id="947010"/>
    <lineage>
        <taxon>Bacteria</taxon>
        <taxon>Bacillati</taxon>
        <taxon>Bacillota</taxon>
        <taxon>Clostridia</taxon>
        <taxon>Eubacteriales</taxon>
        <taxon>Desulfotomaculaceae</taxon>
        <taxon>Pelotomaculum</taxon>
    </lineage>
</organism>
<keyword evidence="3" id="KW-0067">ATP-binding</keyword>
<dbReference type="EMBL" id="JAKOAV010000041">
    <property type="protein sequence ID" value="MDF9409759.1"/>
    <property type="molecule type" value="Genomic_DNA"/>
</dbReference>
<dbReference type="RefSeq" id="WP_420852060.1">
    <property type="nucleotide sequence ID" value="NZ_JAKOAV010000041.1"/>
</dbReference>
<keyword evidence="2" id="KW-0547">Nucleotide-binding</keyword>
<evidence type="ECO:0000256" key="1">
    <source>
        <dbReference type="ARBA" id="ARBA00022598"/>
    </source>
</evidence>
<keyword evidence="1 4" id="KW-0436">Ligase</keyword>
<dbReference type="Gene3D" id="3.30.470.20">
    <property type="entry name" value="ATP-grasp fold, B domain"/>
    <property type="match status" value="1"/>
</dbReference>
<keyword evidence="5" id="KW-1185">Reference proteome</keyword>
<name>A0A9X4JU30_9FIRM</name>
<accession>A0A9X4JU30</accession>
<proteinExistence type="predicted"/>
<evidence type="ECO:0000256" key="3">
    <source>
        <dbReference type="ARBA" id="ARBA00022840"/>
    </source>
</evidence>
<protein>
    <submittedName>
        <fullName evidence="4">Acetate--CoA ligase family protein</fullName>
    </submittedName>
</protein>
<evidence type="ECO:0000313" key="4">
    <source>
        <dbReference type="EMBL" id="MDF9409759.1"/>
    </source>
</evidence>
<reference evidence="4" key="1">
    <citation type="submission" date="2022-02" db="EMBL/GenBank/DDBJ databases">
        <authorList>
            <person name="Leng L."/>
        </authorList>
    </citation>
    <scope>NUCLEOTIDE SEQUENCE</scope>
    <source>
        <strain evidence="4">JI</strain>
    </source>
</reference>
<evidence type="ECO:0000256" key="2">
    <source>
        <dbReference type="ARBA" id="ARBA00022741"/>
    </source>
</evidence>
<dbReference type="PANTHER" id="PTHR43334">
    <property type="entry name" value="ACETATE--COA LIGASE [ADP-FORMING]"/>
    <property type="match status" value="1"/>
</dbReference>
<dbReference type="GO" id="GO:0005524">
    <property type="term" value="F:ATP binding"/>
    <property type="evidence" value="ECO:0007669"/>
    <property type="project" value="UniProtKB-KW"/>
</dbReference>
<sequence length="139" mass="15128">MHREIHRRQAGAKIDGVLIQKYLPKGTELLIGCKRDPQFGPVLVFGTGGVFTEILNDISLRIPPLSKEEFLNMINETKVGKILAGARGTTAVNFDQLTDYLASFAQLVMGNPSISEIDINPLLAYADGFVALDARVTLG</sequence>
<dbReference type="Pfam" id="PF13549">
    <property type="entry name" value="ATP-grasp_5"/>
    <property type="match status" value="1"/>
</dbReference>
<evidence type="ECO:0000313" key="5">
    <source>
        <dbReference type="Proteomes" id="UP001154312"/>
    </source>
</evidence>